<dbReference type="PROSITE" id="PS50076">
    <property type="entry name" value="DNAJ_2"/>
    <property type="match status" value="1"/>
</dbReference>
<proteinExistence type="predicted"/>
<evidence type="ECO:0000256" key="1">
    <source>
        <dbReference type="ARBA" id="ARBA00023186"/>
    </source>
</evidence>
<accession>A0A2G1VIC5</accession>
<dbReference type="Gene3D" id="1.10.287.110">
    <property type="entry name" value="DnaJ domain"/>
    <property type="match status" value="1"/>
</dbReference>
<organism evidence="3 4">
    <name type="scientific">Marinobacter guineae</name>
    <dbReference type="NCBI Taxonomy" id="432303"/>
    <lineage>
        <taxon>Bacteria</taxon>
        <taxon>Pseudomonadati</taxon>
        <taxon>Pseudomonadota</taxon>
        <taxon>Gammaproteobacteria</taxon>
        <taxon>Pseudomonadales</taxon>
        <taxon>Marinobacteraceae</taxon>
        <taxon>Marinobacter</taxon>
    </lineage>
</organism>
<sequence>MTDNDSNISFPSSRAIETDALLEHQVQHLLVAVEHELRSAPAGMNELSLIKSLQRPPWELLGEVSFNEPEKLYPVHFLLFHVLYRLRDQLSETGESLRISPLNICVEIQKVIGGKGVPDGVDTLRQFYLDLSQYRLPEDAIHQMMDDFWTGRPGGKGPAQAETKAAAEALGFEALPSDFPSVKQRFRRAVMHAHPDRGGNTETIQRLNEAFAVLKAHFRHSA</sequence>
<dbReference type="SUPFAM" id="SSF46565">
    <property type="entry name" value="Chaperone J-domain"/>
    <property type="match status" value="1"/>
</dbReference>
<evidence type="ECO:0000259" key="2">
    <source>
        <dbReference type="PROSITE" id="PS50076"/>
    </source>
</evidence>
<dbReference type="Proteomes" id="UP000229044">
    <property type="component" value="Unassembled WGS sequence"/>
</dbReference>
<dbReference type="InterPro" id="IPR021059">
    <property type="entry name" value="DnaJ-related_N"/>
</dbReference>
<dbReference type="RefSeq" id="WP_099616574.1">
    <property type="nucleotide sequence ID" value="NZ_KZ319339.1"/>
</dbReference>
<keyword evidence="4" id="KW-1185">Reference proteome</keyword>
<name>A0A2G1VIC5_9GAMM</name>
<evidence type="ECO:0000313" key="3">
    <source>
        <dbReference type="EMBL" id="PHQ26492.1"/>
    </source>
</evidence>
<dbReference type="OrthoDB" id="581986at2"/>
<dbReference type="AlphaFoldDB" id="A0A2G1VIC5"/>
<gene>
    <name evidence="3" type="ORF">CLH62_02540</name>
</gene>
<comment type="caution">
    <text evidence="3">The sequence shown here is derived from an EMBL/GenBank/DDBJ whole genome shotgun (WGS) entry which is preliminary data.</text>
</comment>
<feature type="domain" description="J" evidence="2">
    <location>
        <begin position="165"/>
        <end position="219"/>
    </location>
</feature>
<dbReference type="EMBL" id="NTFI01000001">
    <property type="protein sequence ID" value="PHQ26492.1"/>
    <property type="molecule type" value="Genomic_DNA"/>
</dbReference>
<dbReference type="InterPro" id="IPR001623">
    <property type="entry name" value="DnaJ_domain"/>
</dbReference>
<keyword evidence="1" id="KW-0143">Chaperone</keyword>
<evidence type="ECO:0000313" key="4">
    <source>
        <dbReference type="Proteomes" id="UP000229044"/>
    </source>
</evidence>
<dbReference type="InterPro" id="IPR036869">
    <property type="entry name" value="J_dom_sf"/>
</dbReference>
<reference evidence="3 4" key="1">
    <citation type="submission" date="2017-09" db="EMBL/GenBank/DDBJ databases">
        <title>The draft genome sequences of Marinobacter guineae M3B.</title>
        <authorList>
            <person name="Cao J."/>
        </authorList>
    </citation>
    <scope>NUCLEOTIDE SEQUENCE [LARGE SCALE GENOMIC DNA]</scope>
    <source>
        <strain evidence="3 4">M3B</strain>
    </source>
</reference>
<dbReference type="Pfam" id="PF12339">
    <property type="entry name" value="DNAJ_related"/>
    <property type="match status" value="1"/>
</dbReference>
<protein>
    <submittedName>
        <fullName evidence="3">Molecular chaperone DnaJ</fullName>
    </submittedName>
</protein>
<dbReference type="SMART" id="SM00271">
    <property type="entry name" value="DnaJ"/>
    <property type="match status" value="1"/>
</dbReference>